<proteinExistence type="predicted"/>
<keyword evidence="2" id="KW-1185">Reference proteome</keyword>
<gene>
    <name evidence="1" type="ORF">CCACVL1_06537</name>
</gene>
<dbReference type="Proteomes" id="UP000188268">
    <property type="component" value="Unassembled WGS sequence"/>
</dbReference>
<dbReference type="Gramene" id="OMO93314">
    <property type="protein sequence ID" value="OMO93314"/>
    <property type="gene ID" value="CCACVL1_06537"/>
</dbReference>
<evidence type="ECO:0000313" key="2">
    <source>
        <dbReference type="Proteomes" id="UP000188268"/>
    </source>
</evidence>
<comment type="caution">
    <text evidence="1">The sequence shown here is derived from an EMBL/GenBank/DDBJ whole genome shotgun (WGS) entry which is preliminary data.</text>
</comment>
<sequence length="21" mass="2335">MADGTTLGNLDLRLVVLRLYT</sequence>
<dbReference type="EMBL" id="AWWV01008088">
    <property type="protein sequence ID" value="OMO93314.1"/>
    <property type="molecule type" value="Genomic_DNA"/>
</dbReference>
<evidence type="ECO:0000313" key="1">
    <source>
        <dbReference type="EMBL" id="OMO93314.1"/>
    </source>
</evidence>
<reference evidence="1 2" key="1">
    <citation type="submission" date="2013-09" db="EMBL/GenBank/DDBJ databases">
        <title>Corchorus capsularis genome sequencing.</title>
        <authorList>
            <person name="Alam M."/>
            <person name="Haque M.S."/>
            <person name="Islam M.S."/>
            <person name="Emdad E.M."/>
            <person name="Islam M.M."/>
            <person name="Ahmed B."/>
            <person name="Halim A."/>
            <person name="Hossen Q.M.M."/>
            <person name="Hossain M.Z."/>
            <person name="Ahmed R."/>
            <person name="Khan M.M."/>
            <person name="Islam R."/>
            <person name="Rashid M.M."/>
            <person name="Khan S.A."/>
            <person name="Rahman M.S."/>
            <person name="Alam M."/>
        </authorList>
    </citation>
    <scope>NUCLEOTIDE SEQUENCE [LARGE SCALE GENOMIC DNA]</scope>
    <source>
        <strain evidence="2">cv. CVL-1</strain>
        <tissue evidence="1">Whole seedling</tissue>
    </source>
</reference>
<protein>
    <submittedName>
        <fullName evidence="1">Uncharacterized protein</fullName>
    </submittedName>
</protein>
<dbReference type="AlphaFoldDB" id="A0A1R3JER7"/>
<accession>A0A1R3JER7</accession>
<name>A0A1R3JER7_COCAP</name>
<organism evidence="1 2">
    <name type="scientific">Corchorus capsularis</name>
    <name type="common">Jute</name>
    <dbReference type="NCBI Taxonomy" id="210143"/>
    <lineage>
        <taxon>Eukaryota</taxon>
        <taxon>Viridiplantae</taxon>
        <taxon>Streptophyta</taxon>
        <taxon>Embryophyta</taxon>
        <taxon>Tracheophyta</taxon>
        <taxon>Spermatophyta</taxon>
        <taxon>Magnoliopsida</taxon>
        <taxon>eudicotyledons</taxon>
        <taxon>Gunneridae</taxon>
        <taxon>Pentapetalae</taxon>
        <taxon>rosids</taxon>
        <taxon>malvids</taxon>
        <taxon>Malvales</taxon>
        <taxon>Malvaceae</taxon>
        <taxon>Grewioideae</taxon>
        <taxon>Apeibeae</taxon>
        <taxon>Corchorus</taxon>
    </lineage>
</organism>